<name>A0A381S472_9ZZZZ</name>
<feature type="transmembrane region" description="Helical" evidence="6">
    <location>
        <begin position="199"/>
        <end position="219"/>
    </location>
</feature>
<dbReference type="InterPro" id="IPR001851">
    <property type="entry name" value="ABC_transp_permease"/>
</dbReference>
<evidence type="ECO:0000256" key="5">
    <source>
        <dbReference type="ARBA" id="ARBA00023136"/>
    </source>
</evidence>
<keyword evidence="2" id="KW-1003">Cell membrane</keyword>
<feature type="transmembrane region" description="Helical" evidence="6">
    <location>
        <begin position="16"/>
        <end position="36"/>
    </location>
</feature>
<dbReference type="PANTHER" id="PTHR43370">
    <property type="entry name" value="SUGAR ABC TRANSPORTER INTEGRAL MEMBRANE PROTEIN-RELATED"/>
    <property type="match status" value="1"/>
</dbReference>
<feature type="transmembrane region" description="Helical" evidence="6">
    <location>
        <begin position="149"/>
        <end position="166"/>
    </location>
</feature>
<dbReference type="GO" id="GO:0005886">
    <property type="term" value="C:plasma membrane"/>
    <property type="evidence" value="ECO:0007669"/>
    <property type="project" value="UniProtKB-SubCell"/>
</dbReference>
<comment type="subcellular location">
    <subcellularLocation>
        <location evidence="1">Cell membrane</location>
        <topology evidence="1">Multi-pass membrane protein</topology>
    </subcellularLocation>
</comment>
<gene>
    <name evidence="7" type="ORF">METZ01_LOCUS51736</name>
</gene>
<keyword evidence="4 6" id="KW-1133">Transmembrane helix</keyword>
<feature type="transmembrane region" description="Helical" evidence="6">
    <location>
        <begin position="68"/>
        <end position="86"/>
    </location>
</feature>
<evidence type="ECO:0008006" key="8">
    <source>
        <dbReference type="Google" id="ProtNLM"/>
    </source>
</evidence>
<dbReference type="AlphaFoldDB" id="A0A381S472"/>
<evidence type="ECO:0000256" key="3">
    <source>
        <dbReference type="ARBA" id="ARBA00022692"/>
    </source>
</evidence>
<accession>A0A381S472</accession>
<evidence type="ECO:0000256" key="1">
    <source>
        <dbReference type="ARBA" id="ARBA00004651"/>
    </source>
</evidence>
<proteinExistence type="predicted"/>
<feature type="transmembrane region" description="Helical" evidence="6">
    <location>
        <begin position="43"/>
        <end position="62"/>
    </location>
</feature>
<evidence type="ECO:0000313" key="7">
    <source>
        <dbReference type="EMBL" id="SUZ98882.1"/>
    </source>
</evidence>
<evidence type="ECO:0000256" key="4">
    <source>
        <dbReference type="ARBA" id="ARBA00022989"/>
    </source>
</evidence>
<keyword evidence="5 6" id="KW-0472">Membrane</keyword>
<dbReference type="PANTHER" id="PTHR43370:SF1">
    <property type="entry name" value="GUANOSINE ABC TRANSPORTER PERMEASE PROTEIN NUPQ"/>
    <property type="match status" value="1"/>
</dbReference>
<evidence type="ECO:0000256" key="2">
    <source>
        <dbReference type="ARBA" id="ARBA00022475"/>
    </source>
</evidence>
<dbReference type="EMBL" id="UINC01002647">
    <property type="protein sequence ID" value="SUZ98882.1"/>
    <property type="molecule type" value="Genomic_DNA"/>
</dbReference>
<evidence type="ECO:0000256" key="6">
    <source>
        <dbReference type="SAM" id="Phobius"/>
    </source>
</evidence>
<protein>
    <recommendedName>
        <fullName evidence="8">ABC transporter permease</fullName>
    </recommendedName>
</protein>
<reference evidence="7" key="1">
    <citation type="submission" date="2018-05" db="EMBL/GenBank/DDBJ databases">
        <authorList>
            <person name="Lanie J.A."/>
            <person name="Ng W.-L."/>
            <person name="Kazmierczak K.M."/>
            <person name="Andrzejewski T.M."/>
            <person name="Davidsen T.M."/>
            <person name="Wayne K.J."/>
            <person name="Tettelin H."/>
            <person name="Glass J.I."/>
            <person name="Rusch D."/>
            <person name="Podicherti R."/>
            <person name="Tsui H.-C.T."/>
            <person name="Winkler M.E."/>
        </authorList>
    </citation>
    <scope>NUCLEOTIDE SEQUENCE</scope>
</reference>
<dbReference type="Pfam" id="PF02653">
    <property type="entry name" value="BPD_transp_2"/>
    <property type="match status" value="1"/>
</dbReference>
<feature type="transmembrane region" description="Helical" evidence="6">
    <location>
        <begin position="225"/>
        <end position="244"/>
    </location>
</feature>
<dbReference type="CDD" id="cd06580">
    <property type="entry name" value="TM_PBP1_transp_TpRbsC_like"/>
    <property type="match status" value="1"/>
</dbReference>
<feature type="non-terminal residue" evidence="7">
    <location>
        <position position="1"/>
    </location>
</feature>
<dbReference type="GO" id="GO:0022857">
    <property type="term" value="F:transmembrane transporter activity"/>
    <property type="evidence" value="ECO:0007669"/>
    <property type="project" value="InterPro"/>
</dbReference>
<feature type="transmembrane region" description="Helical" evidence="6">
    <location>
        <begin position="98"/>
        <end position="117"/>
    </location>
</feature>
<sequence length="310" mass="33352">VAALEAFWDVLSSGTAYTAATRFAAVLIFAAVGEWVAERSGTLNISVEAMLLAGAFGAAMGYDWTGSAAVGILSGMLAGVLVAAVQAQMSHRLSADQFVVGLTLNILVLGITSFLYAEWKPSSRIAGELEIPLLYRIPLVGKALFAQPWPFLLLYLLVPFAWWLVYRTRWGLELRAVGENPQAADVSGIDVNRRRRQSIYFAGLCSGMGGAYLLLGQVGRFDDGIVAGRGFIAIVAVVFGGWTLKGTVLGCFLFGSVLSFRLTLPGLGYELNNELLSSLPFLVTIIAMSTFAHRVRPPTALARPFLRGLR</sequence>
<organism evidence="7">
    <name type="scientific">marine metagenome</name>
    <dbReference type="NCBI Taxonomy" id="408172"/>
    <lineage>
        <taxon>unclassified sequences</taxon>
        <taxon>metagenomes</taxon>
        <taxon>ecological metagenomes</taxon>
    </lineage>
</organism>
<keyword evidence="3 6" id="KW-0812">Transmembrane</keyword>